<evidence type="ECO:0000256" key="4">
    <source>
        <dbReference type="ARBA" id="ARBA00044511"/>
    </source>
</evidence>
<dbReference type="InterPro" id="IPR011990">
    <property type="entry name" value="TPR-like_helical_dom_sf"/>
</dbReference>
<dbReference type="PANTHER" id="PTHR47936:SF1">
    <property type="entry name" value="PENTATRICOPEPTIDE REPEAT-CONTAINING PROTEIN GUN1, CHLOROPLASTIC"/>
    <property type="match status" value="1"/>
</dbReference>
<reference evidence="7 8" key="1">
    <citation type="journal article" date="2008" name="Nature">
        <title>The genome of Laccaria bicolor provides insights into mycorrhizal symbiosis.</title>
        <authorList>
            <person name="Martin F."/>
            <person name="Aerts A."/>
            <person name="Ahren D."/>
            <person name="Brun A."/>
            <person name="Danchin E.G.J."/>
            <person name="Duchaussoy F."/>
            <person name="Gibon J."/>
            <person name="Kohler A."/>
            <person name="Lindquist E."/>
            <person name="Pereda V."/>
            <person name="Salamov A."/>
            <person name="Shapiro H.J."/>
            <person name="Wuyts J."/>
            <person name="Blaudez D."/>
            <person name="Buee M."/>
            <person name="Brokstein P."/>
            <person name="Canbaeck B."/>
            <person name="Cohen D."/>
            <person name="Courty P.E."/>
            <person name="Coutinho P.M."/>
            <person name="Delaruelle C."/>
            <person name="Detter J.C."/>
            <person name="Deveau A."/>
            <person name="DiFazio S."/>
            <person name="Duplessis S."/>
            <person name="Fraissinet-Tachet L."/>
            <person name="Lucic E."/>
            <person name="Frey-Klett P."/>
            <person name="Fourrey C."/>
            <person name="Feussner I."/>
            <person name="Gay G."/>
            <person name="Grimwood J."/>
            <person name="Hoegger P.J."/>
            <person name="Jain P."/>
            <person name="Kilaru S."/>
            <person name="Labbe J."/>
            <person name="Lin Y.C."/>
            <person name="Legue V."/>
            <person name="Le Tacon F."/>
            <person name="Marmeisse R."/>
            <person name="Melayah D."/>
            <person name="Montanini B."/>
            <person name="Muratet M."/>
            <person name="Nehls U."/>
            <person name="Niculita-Hirzel H."/>
            <person name="Oudot-Le Secq M.P."/>
            <person name="Peter M."/>
            <person name="Quesneville H."/>
            <person name="Rajashekar B."/>
            <person name="Reich M."/>
            <person name="Rouhier N."/>
            <person name="Schmutz J."/>
            <person name="Yin T."/>
            <person name="Chalot M."/>
            <person name="Henrissat B."/>
            <person name="Kuees U."/>
            <person name="Lucas S."/>
            <person name="Van de Peer Y."/>
            <person name="Podila G.K."/>
            <person name="Polle A."/>
            <person name="Pukkila P.J."/>
            <person name="Richardson P.M."/>
            <person name="Rouze P."/>
            <person name="Sanders I.R."/>
            <person name="Stajich J.E."/>
            <person name="Tunlid A."/>
            <person name="Tuskan G."/>
            <person name="Grigoriev I.V."/>
        </authorList>
    </citation>
    <scope>NUCLEOTIDE SEQUENCE [LARGE SCALE GENOMIC DNA]</scope>
    <source>
        <strain evidence="8">S238N-H82 / ATCC MYA-4686</strain>
    </source>
</reference>
<evidence type="ECO:0000256" key="1">
    <source>
        <dbReference type="ARBA" id="ARBA00006192"/>
    </source>
</evidence>
<comment type="function">
    <text evidence="3">Regulates mitochondrial small subunit maturation by controlling 15S rRNA 5'-end processing. Localizes to the 5' precursor of the 15S rRNA in a position that is subsequently occupied by mS47 in the mature yeast mtSSU. Uses structure and sequence-specific RNA recognition, binding to a single-stranded region of the precursor and specifically recognizing bases -6 to -1. The exchange of Ccm1 for mS47 is coupled to the irreversible removal of precursor rRNA that is accompanied by conformational changes of the mitoribosomal proteins uS5m and mS26. These conformational changes signal completion of 5'-end rRNA processing through protection of the mature 5'-end of the 15S rRNA and stabilization of mS47. The removal of the 5' precursor together with the dissociation of Ccm1 may be catalyzed by the 5'-3' exoribonuclease Pet127. Involved in the specific removal of group I introns in mitochondrial encoded transcripts.</text>
</comment>
<dbReference type="NCBIfam" id="TIGR00756">
    <property type="entry name" value="PPR"/>
    <property type="match status" value="1"/>
</dbReference>
<evidence type="ECO:0000256" key="6">
    <source>
        <dbReference type="SAM" id="MobiDB-lite"/>
    </source>
</evidence>
<dbReference type="OrthoDB" id="185373at2759"/>
<dbReference type="HOGENOM" id="CLU_026239_0_0_1"/>
<feature type="repeat" description="PPR" evidence="5">
    <location>
        <begin position="149"/>
        <end position="183"/>
    </location>
</feature>
<dbReference type="Gene3D" id="1.25.40.10">
    <property type="entry name" value="Tetratricopeptide repeat domain"/>
    <property type="match status" value="2"/>
</dbReference>
<feature type="region of interest" description="Disordered" evidence="6">
    <location>
        <begin position="68"/>
        <end position="110"/>
    </location>
</feature>
<dbReference type="PANTHER" id="PTHR47936">
    <property type="entry name" value="PPR_LONG DOMAIN-CONTAINING PROTEIN"/>
    <property type="match status" value="1"/>
</dbReference>
<evidence type="ECO:0000256" key="3">
    <source>
        <dbReference type="ARBA" id="ARBA00044493"/>
    </source>
</evidence>
<keyword evidence="2" id="KW-0677">Repeat</keyword>
<proteinExistence type="inferred from homology"/>
<sequence length="648" mass="72310">MIRNVTATHNPAEYLRSFSVGSTNVLSWFAQDGTRRHGSTRTSGQHGVSEPAVEPKLPRYLRRQALQAGPTHSVDTKYLPKTTPDARRPSQTVRKFRSRHYDPSQQEAKSEVRLLEPHVLSARLRKCCDAGNVDEAVAMLKNAPLDAQNTPVWNTLIWECMKVKRFQLGYQLFVDMKRRGFSPTTRTFQTMFNGLSKIEHWATHPKQLANARSLYEGFQRHIATVKKHDPTSSEISSNPLASYLKVLGAAGQYQEVFDVYYAIDAEGPFAANEYIFTAMFQALSTSAFASTDQGGAKTAGDARLLWMQMLKASNKTPGFSIDSYSAVAAITALSSGSKTDQDLAFKIVKEYFGLATGEDKHSAGRLPLGAESLAAILRLCNRTQQYSACLDFFKQVKRRPEDTGGVSILDRAHIEEVLRALSMSEEPGLAYRSLDTLEWMLRQEITSPNGPKIRPAISTYNLVLAACWRGVDWNSATRTFELMTGYHCHDFMEGSLADPPKLDKRAPGRNLAPTAESLSSMVRTAFTSKNRANMRQCLRIVDFLGLRDLWHPGGVESKKSLKHHAFYLTKLSTALVEMVDYVSKGNHKHASSEKESIQWNALAAEARRLADKNHTPLIPMREVGMAPVRPRPERTGRKALGQSVDLVD</sequence>
<feature type="region of interest" description="Disordered" evidence="6">
    <location>
        <begin position="627"/>
        <end position="648"/>
    </location>
</feature>
<dbReference type="RefSeq" id="XP_001876671.1">
    <property type="nucleotide sequence ID" value="XM_001876636.1"/>
</dbReference>
<dbReference type="Proteomes" id="UP000001194">
    <property type="component" value="Unassembled WGS sequence"/>
</dbReference>
<dbReference type="AlphaFoldDB" id="B0CY98"/>
<dbReference type="KEGG" id="lbc:LACBIDRAFT_311779"/>
<dbReference type="GeneID" id="6072548"/>
<organism evidence="8">
    <name type="scientific">Laccaria bicolor (strain S238N-H82 / ATCC MYA-4686)</name>
    <name type="common">Bicoloured deceiver</name>
    <name type="synonym">Laccaria laccata var. bicolor</name>
    <dbReference type="NCBI Taxonomy" id="486041"/>
    <lineage>
        <taxon>Eukaryota</taxon>
        <taxon>Fungi</taxon>
        <taxon>Dikarya</taxon>
        <taxon>Basidiomycota</taxon>
        <taxon>Agaricomycotina</taxon>
        <taxon>Agaricomycetes</taxon>
        <taxon>Agaricomycetidae</taxon>
        <taxon>Agaricales</taxon>
        <taxon>Agaricineae</taxon>
        <taxon>Hydnangiaceae</taxon>
        <taxon>Laccaria</taxon>
    </lineage>
</organism>
<dbReference type="GO" id="GO:0031930">
    <property type="term" value="P:mitochondria-nucleus signaling pathway"/>
    <property type="evidence" value="ECO:0007669"/>
    <property type="project" value="TreeGrafter"/>
</dbReference>
<evidence type="ECO:0000313" key="7">
    <source>
        <dbReference type="EMBL" id="EDR12407.1"/>
    </source>
</evidence>
<name>B0CY98_LACBS</name>
<evidence type="ECO:0000256" key="5">
    <source>
        <dbReference type="PROSITE-ProRule" id="PRU00708"/>
    </source>
</evidence>
<comment type="similarity">
    <text evidence="1">Belongs to the CCM1 family.</text>
</comment>
<evidence type="ECO:0000256" key="2">
    <source>
        <dbReference type="ARBA" id="ARBA00022737"/>
    </source>
</evidence>
<dbReference type="EMBL" id="DS547094">
    <property type="protein sequence ID" value="EDR12407.1"/>
    <property type="molecule type" value="Genomic_DNA"/>
</dbReference>
<protein>
    <submittedName>
        <fullName evidence="7">Pentatricopeptide repeat-containing protein</fullName>
    </submittedName>
</protein>
<dbReference type="PROSITE" id="PS51375">
    <property type="entry name" value="PPR"/>
    <property type="match status" value="1"/>
</dbReference>
<dbReference type="Pfam" id="PF13041">
    <property type="entry name" value="PPR_2"/>
    <property type="match status" value="1"/>
</dbReference>
<accession>B0CY98</accession>
<dbReference type="InterPro" id="IPR002885">
    <property type="entry name" value="PPR_rpt"/>
</dbReference>
<comment type="subunit">
    <text evidence="4">Binds to mitochondrial small subunit 15S rRNA.</text>
</comment>
<gene>
    <name evidence="7" type="ORF">LACBIDRAFT_311779</name>
</gene>
<evidence type="ECO:0000313" key="8">
    <source>
        <dbReference type="Proteomes" id="UP000001194"/>
    </source>
</evidence>
<dbReference type="InParanoid" id="B0CY98"/>
<keyword evidence="8" id="KW-1185">Reference proteome</keyword>